<protein>
    <submittedName>
        <fullName evidence="2">Membrane protein</fullName>
    </submittedName>
</protein>
<keyword evidence="1" id="KW-0732">Signal</keyword>
<proteinExistence type="predicted"/>
<name>A0ABV2EDV3_9CAUL</name>
<dbReference type="Proteomes" id="UP001549110">
    <property type="component" value="Unassembled WGS sequence"/>
</dbReference>
<reference evidence="2 3" key="1">
    <citation type="submission" date="2024-06" db="EMBL/GenBank/DDBJ databases">
        <title>Genomic Encyclopedia of Type Strains, Phase IV (KMG-IV): sequencing the most valuable type-strain genomes for metagenomic binning, comparative biology and taxonomic classification.</title>
        <authorList>
            <person name="Goeker M."/>
        </authorList>
    </citation>
    <scope>NUCLEOTIDE SEQUENCE [LARGE SCALE GENOMIC DNA]</scope>
    <source>
        <strain evidence="2 3">DSM 17809</strain>
    </source>
</reference>
<feature type="signal peptide" evidence="1">
    <location>
        <begin position="1"/>
        <end position="20"/>
    </location>
</feature>
<evidence type="ECO:0000313" key="3">
    <source>
        <dbReference type="Proteomes" id="UP001549110"/>
    </source>
</evidence>
<keyword evidence="3" id="KW-1185">Reference proteome</keyword>
<evidence type="ECO:0000313" key="2">
    <source>
        <dbReference type="EMBL" id="MET3525200.1"/>
    </source>
</evidence>
<dbReference type="EMBL" id="JBEPLU010000001">
    <property type="protein sequence ID" value="MET3525200.1"/>
    <property type="molecule type" value="Genomic_DNA"/>
</dbReference>
<accession>A0ABV2EDV3</accession>
<sequence length="107" mass="10926">MIARLLAIVALFLGVTLAQASMAAAPAAIAHTAAHVSADAMDDMADCHAPAKQPACQIDCALCHALAPALAPAGYVSVSYAAFPPAVLSPWETRAIEVEPPIPRIPS</sequence>
<feature type="chain" id="PRO_5046750058" evidence="1">
    <location>
        <begin position="21"/>
        <end position="107"/>
    </location>
</feature>
<evidence type="ECO:0000256" key="1">
    <source>
        <dbReference type="SAM" id="SignalP"/>
    </source>
</evidence>
<organism evidence="2 3">
    <name type="scientific">Phenylobacterium koreense</name>
    <dbReference type="NCBI Taxonomy" id="266125"/>
    <lineage>
        <taxon>Bacteria</taxon>
        <taxon>Pseudomonadati</taxon>
        <taxon>Pseudomonadota</taxon>
        <taxon>Alphaproteobacteria</taxon>
        <taxon>Caulobacterales</taxon>
        <taxon>Caulobacteraceae</taxon>
        <taxon>Phenylobacterium</taxon>
    </lineage>
</organism>
<gene>
    <name evidence="2" type="ORF">ABID41_000295</name>
</gene>
<dbReference type="RefSeq" id="WP_331929762.1">
    <property type="nucleotide sequence ID" value="NZ_JBEPLU010000001.1"/>
</dbReference>
<comment type="caution">
    <text evidence="2">The sequence shown here is derived from an EMBL/GenBank/DDBJ whole genome shotgun (WGS) entry which is preliminary data.</text>
</comment>